<evidence type="ECO:0000256" key="5">
    <source>
        <dbReference type="ARBA" id="ARBA00022723"/>
    </source>
</evidence>
<organism evidence="15 16">
    <name type="scientific">Schizosaccharomyces osmophilus</name>
    <dbReference type="NCBI Taxonomy" id="2545709"/>
    <lineage>
        <taxon>Eukaryota</taxon>
        <taxon>Fungi</taxon>
        <taxon>Dikarya</taxon>
        <taxon>Ascomycota</taxon>
        <taxon>Taphrinomycotina</taxon>
        <taxon>Schizosaccharomycetes</taxon>
        <taxon>Schizosaccharomycetales</taxon>
        <taxon>Schizosaccharomycetaceae</taxon>
        <taxon>Schizosaccharomyces</taxon>
    </lineage>
</organism>
<evidence type="ECO:0000256" key="2">
    <source>
        <dbReference type="ARBA" id="ARBA00004123"/>
    </source>
</evidence>
<comment type="subcellular location">
    <subcellularLocation>
        <location evidence="2 14">Nucleus</location>
    </subcellularLocation>
</comment>
<dbReference type="GeneID" id="80874762"/>
<evidence type="ECO:0000256" key="11">
    <source>
        <dbReference type="ARBA" id="ARBA00023204"/>
    </source>
</evidence>
<keyword evidence="9 14" id="KW-0805">Transcription regulation</keyword>
<evidence type="ECO:0000256" key="3">
    <source>
        <dbReference type="ARBA" id="ARBA00005273"/>
    </source>
</evidence>
<keyword evidence="5 14" id="KW-0479">Metal-binding</keyword>
<evidence type="ECO:0000313" key="15">
    <source>
        <dbReference type="EMBL" id="WBW72557.1"/>
    </source>
</evidence>
<keyword evidence="16" id="KW-1185">Reference proteome</keyword>
<evidence type="ECO:0000256" key="13">
    <source>
        <dbReference type="ARBA" id="ARBA00033341"/>
    </source>
</evidence>
<accession>A0AAF0AVJ2</accession>
<dbReference type="EMBL" id="CP115611">
    <property type="protein sequence ID" value="WBW72557.1"/>
    <property type="molecule type" value="Genomic_DNA"/>
</dbReference>
<evidence type="ECO:0000313" key="16">
    <source>
        <dbReference type="Proteomes" id="UP001212411"/>
    </source>
</evidence>
<dbReference type="Pfam" id="PF03850">
    <property type="entry name" value="Tfb4"/>
    <property type="match status" value="1"/>
</dbReference>
<evidence type="ECO:0000256" key="14">
    <source>
        <dbReference type="RuleBase" id="RU368090"/>
    </source>
</evidence>
<evidence type="ECO:0000256" key="1">
    <source>
        <dbReference type="ARBA" id="ARBA00002817"/>
    </source>
</evidence>
<keyword evidence="11 14" id="KW-0234">DNA repair</keyword>
<evidence type="ECO:0000256" key="6">
    <source>
        <dbReference type="ARBA" id="ARBA00022763"/>
    </source>
</evidence>
<dbReference type="GO" id="GO:0006289">
    <property type="term" value="P:nucleotide-excision repair"/>
    <property type="evidence" value="ECO:0007669"/>
    <property type="project" value="UniProtKB-UniRule"/>
</dbReference>
<dbReference type="KEGG" id="som:SOMG_01280"/>
<keyword evidence="12 14" id="KW-0539">Nucleus</keyword>
<protein>
    <recommendedName>
        <fullName evidence="4 14">General transcription and DNA repair factor IIH subunit TFB4</fullName>
        <shortName evidence="14">TFIIH subunit TFB4</shortName>
    </recommendedName>
    <alternativeName>
        <fullName evidence="13 14">RNA polymerase II transcription factor B subunit 4</fullName>
    </alternativeName>
</protein>
<sequence length="298" mass="33451">MEDFSTLKQPTGTWEASEEASDTPSLLVVILDANPASWYSLSKRISAAKVLADINVFLNAHLAFHHDNRVAVLASHYDKVEYLYPKPETEETVPLLDPAKEANTYRKFREVDDFVLNGMRRLMKSTSKVSKKTLMSGALSRALAYVNQVQNQKYIRSRIVIFSLTGDVALQYIPTMNCIFCAQKKNIPISICNIAGGTLFLEQAADATGGIYLKVDNPNGLLQHLMMTLFPDQNLRKHLNTPNQANVDFRATCFCHKNVLDVGFVCSVCLSIYCEPREFCSTCQTKFTPTTLSKRKFS</sequence>
<dbReference type="AlphaFoldDB" id="A0AAF0AVJ2"/>
<dbReference type="GO" id="GO:0000439">
    <property type="term" value="C:transcription factor TFIIH core complex"/>
    <property type="evidence" value="ECO:0007669"/>
    <property type="project" value="UniProtKB-UniRule"/>
</dbReference>
<dbReference type="PANTHER" id="PTHR12831:SF0">
    <property type="entry name" value="GENERAL TRANSCRIPTION FACTOR IIH SUBUNIT 3"/>
    <property type="match status" value="1"/>
</dbReference>
<keyword evidence="10 14" id="KW-0804">Transcription</keyword>
<proteinExistence type="inferred from homology"/>
<name>A0AAF0AVJ2_9SCHI</name>
<comment type="similarity">
    <text evidence="3 14">Belongs to the TFB4 family.</text>
</comment>
<dbReference type="InterPro" id="IPR004600">
    <property type="entry name" value="TFIIH_Tfb4/GTF2H3"/>
</dbReference>
<dbReference type="GO" id="GO:0005675">
    <property type="term" value="C:transcription factor TFIIH holo complex"/>
    <property type="evidence" value="ECO:0007669"/>
    <property type="project" value="UniProtKB-UniRule"/>
</dbReference>
<keyword evidence="8 14" id="KW-0862">Zinc</keyword>
<dbReference type="InterPro" id="IPR036465">
    <property type="entry name" value="vWFA_dom_sf"/>
</dbReference>
<dbReference type="GO" id="GO:0008270">
    <property type="term" value="F:zinc ion binding"/>
    <property type="evidence" value="ECO:0007669"/>
    <property type="project" value="UniProtKB-KW"/>
</dbReference>
<dbReference type="RefSeq" id="XP_056036800.1">
    <property type="nucleotide sequence ID" value="XM_056180073.1"/>
</dbReference>
<evidence type="ECO:0000256" key="4">
    <source>
        <dbReference type="ARBA" id="ARBA00021280"/>
    </source>
</evidence>
<dbReference type="PANTHER" id="PTHR12831">
    <property type="entry name" value="TRANSCRIPTION INITIATION FACTOR IIH TFIIH , POLYPEPTIDE 3-RELATED"/>
    <property type="match status" value="1"/>
</dbReference>
<comment type="subunit">
    <text evidence="14">Component of the 7-subunit TFIIH core complex composed of XPB/ptr8, XPD/rad15, ssl1, tfb1, tfb2, tfb4 and tfb5, which is active in NER. The core complex associates with the 3-subunit CTD-kinase module TFIIK composed of mcs2/cyclin H, mcs6/cdk7 and pmh1/tfb3 to form the 10-subunit holoenzyme (holo-TFIIH) active in transcription.</text>
</comment>
<evidence type="ECO:0000256" key="12">
    <source>
        <dbReference type="ARBA" id="ARBA00023242"/>
    </source>
</evidence>
<comment type="function">
    <text evidence="1 14">Component of the general transcription and DNA repair factor IIH (TFIIH) core complex, which is involved in general and transcription-coupled nucleotide excision repair (NER) of damaged DNA and, when complexed to TFIIK, in RNA transcription by RNA polymerase II. In NER, TFIIH acts by opening DNA around the lesion to allow the excision of the damaged oligonucleotide and its replacement by a new DNA fragment. In transcription, TFIIH has an essential role in transcription initiation. When the pre-initiation complex (PIC) has been established, TFIIH is required for promoter opening and promoter escape. Phosphorylation of the C-terminal tail (CTD) of the largest subunit of RNA polymerase II by the kinase module TFIIK controls the initiation of transcription.</text>
</comment>
<keyword evidence="6 14" id="KW-0227">DNA damage</keyword>
<gene>
    <name evidence="15" type="primary">tfb4</name>
    <name evidence="15" type="ORF">SOMG_01280</name>
</gene>
<evidence type="ECO:0000256" key="8">
    <source>
        <dbReference type="ARBA" id="ARBA00022833"/>
    </source>
</evidence>
<keyword evidence="7 14" id="KW-0863">Zinc-finger</keyword>
<dbReference type="Gene3D" id="3.40.50.410">
    <property type="entry name" value="von Willebrand factor, type A domain"/>
    <property type="match status" value="1"/>
</dbReference>
<evidence type="ECO:0000256" key="7">
    <source>
        <dbReference type="ARBA" id="ARBA00022771"/>
    </source>
</evidence>
<evidence type="ECO:0000256" key="9">
    <source>
        <dbReference type="ARBA" id="ARBA00023015"/>
    </source>
</evidence>
<evidence type="ECO:0000256" key="10">
    <source>
        <dbReference type="ARBA" id="ARBA00023163"/>
    </source>
</evidence>
<reference evidence="15 16" key="1">
    <citation type="journal article" date="2023" name="G3 (Bethesda)">
        <title>A high-quality reference genome for the fission yeast Schizosaccharomyces osmophilus.</title>
        <authorList>
            <person name="Jia G.S."/>
            <person name="Zhang W.C."/>
            <person name="Liang Y."/>
            <person name="Liu X.H."/>
            <person name="Rhind N."/>
            <person name="Pidoux A."/>
            <person name="Brysch-Herzberg M."/>
            <person name="Du L.L."/>
        </authorList>
    </citation>
    <scope>NUCLEOTIDE SEQUENCE [LARGE SCALE GENOMIC DNA]</scope>
    <source>
        <strain evidence="15 16">CBS 15793</strain>
    </source>
</reference>
<dbReference type="NCBIfam" id="TIGR00627">
    <property type="entry name" value="tfb4"/>
    <property type="match status" value="1"/>
</dbReference>
<dbReference type="Proteomes" id="UP001212411">
    <property type="component" value="Chromosome 1"/>
</dbReference>
<dbReference type="GO" id="GO:0006355">
    <property type="term" value="P:regulation of DNA-templated transcription"/>
    <property type="evidence" value="ECO:0007669"/>
    <property type="project" value="InterPro"/>
</dbReference>